<evidence type="ECO:0000256" key="3">
    <source>
        <dbReference type="ARBA" id="ARBA00022777"/>
    </source>
</evidence>
<dbReference type="PROSITE" id="PS00108">
    <property type="entry name" value="PROTEIN_KINASE_ST"/>
    <property type="match status" value="1"/>
</dbReference>
<keyword evidence="1 7" id="KW-0808">Transferase</keyword>
<name>A0A5C6E3D8_9BACT</name>
<reference evidence="7 8" key="1">
    <citation type="submission" date="2019-02" db="EMBL/GenBank/DDBJ databases">
        <title>Deep-cultivation of Planctomycetes and their phenomic and genomic characterization uncovers novel biology.</title>
        <authorList>
            <person name="Wiegand S."/>
            <person name="Jogler M."/>
            <person name="Boedeker C."/>
            <person name="Pinto D."/>
            <person name="Vollmers J."/>
            <person name="Rivas-Marin E."/>
            <person name="Kohn T."/>
            <person name="Peeters S.H."/>
            <person name="Heuer A."/>
            <person name="Rast P."/>
            <person name="Oberbeckmann S."/>
            <person name="Bunk B."/>
            <person name="Jeske O."/>
            <person name="Meyerdierks A."/>
            <person name="Storesund J.E."/>
            <person name="Kallscheuer N."/>
            <person name="Luecker S."/>
            <person name="Lage O.M."/>
            <person name="Pohl T."/>
            <person name="Merkel B.J."/>
            <person name="Hornburger P."/>
            <person name="Mueller R.-W."/>
            <person name="Bruemmer F."/>
            <person name="Labrenz M."/>
            <person name="Spormann A.M."/>
            <person name="Op Den Camp H."/>
            <person name="Overmann J."/>
            <person name="Amann R."/>
            <person name="Jetten M.S.M."/>
            <person name="Mascher T."/>
            <person name="Medema M.H."/>
            <person name="Devos D.P."/>
            <person name="Kaster A.-K."/>
            <person name="Ovreas L."/>
            <person name="Rohde M."/>
            <person name="Galperin M.Y."/>
            <person name="Jogler C."/>
        </authorList>
    </citation>
    <scope>NUCLEOTIDE SEQUENCE [LARGE SCALE GENOMIC DNA]</scope>
    <source>
        <strain evidence="7 8">Q31b</strain>
    </source>
</reference>
<dbReference type="EMBL" id="SJPY01000003">
    <property type="protein sequence ID" value="TWU43392.1"/>
    <property type="molecule type" value="Genomic_DNA"/>
</dbReference>
<keyword evidence="4 5" id="KW-0067">ATP-binding</keyword>
<dbReference type="PANTHER" id="PTHR43289:SF6">
    <property type="entry name" value="SERINE_THREONINE-PROTEIN KINASE NEKL-3"/>
    <property type="match status" value="1"/>
</dbReference>
<dbReference type="SUPFAM" id="SSF56112">
    <property type="entry name" value="Protein kinase-like (PK-like)"/>
    <property type="match status" value="1"/>
</dbReference>
<dbReference type="SMART" id="SM00220">
    <property type="entry name" value="S_TKc"/>
    <property type="match status" value="1"/>
</dbReference>
<dbReference type="Gene3D" id="1.10.510.10">
    <property type="entry name" value="Transferase(Phosphotransferase) domain 1"/>
    <property type="match status" value="1"/>
</dbReference>
<dbReference type="GO" id="GO:0004674">
    <property type="term" value="F:protein serine/threonine kinase activity"/>
    <property type="evidence" value="ECO:0007669"/>
    <property type="project" value="UniProtKB-EC"/>
</dbReference>
<feature type="binding site" evidence="5">
    <location>
        <position position="98"/>
    </location>
    <ligand>
        <name>ATP</name>
        <dbReference type="ChEBI" id="CHEBI:30616"/>
    </ligand>
</feature>
<evidence type="ECO:0000313" key="8">
    <source>
        <dbReference type="Proteomes" id="UP000315471"/>
    </source>
</evidence>
<keyword evidence="2 5" id="KW-0547">Nucleotide-binding</keyword>
<evidence type="ECO:0000256" key="5">
    <source>
        <dbReference type="PROSITE-ProRule" id="PRU10141"/>
    </source>
</evidence>
<evidence type="ECO:0000256" key="2">
    <source>
        <dbReference type="ARBA" id="ARBA00022741"/>
    </source>
</evidence>
<dbReference type="InterPro" id="IPR008271">
    <property type="entry name" value="Ser/Thr_kinase_AS"/>
</dbReference>
<keyword evidence="3 7" id="KW-0418">Kinase</keyword>
<dbReference type="CDD" id="cd14014">
    <property type="entry name" value="STKc_PknB_like"/>
    <property type="match status" value="1"/>
</dbReference>
<dbReference type="GO" id="GO:0005524">
    <property type="term" value="F:ATP binding"/>
    <property type="evidence" value="ECO:0007669"/>
    <property type="project" value="UniProtKB-UniRule"/>
</dbReference>
<dbReference type="InterPro" id="IPR000719">
    <property type="entry name" value="Prot_kinase_dom"/>
</dbReference>
<dbReference type="EC" id="2.7.11.1" evidence="7"/>
<accession>A0A5C6E3D8</accession>
<protein>
    <submittedName>
        <fullName evidence="7">Serine/threonine-protein kinase PrkC</fullName>
        <ecNumber evidence="7">2.7.11.1</ecNumber>
    </submittedName>
</protein>
<dbReference type="RefSeq" id="WP_146599827.1">
    <property type="nucleotide sequence ID" value="NZ_SJPY01000003.1"/>
</dbReference>
<dbReference type="Proteomes" id="UP000315471">
    <property type="component" value="Unassembled WGS sequence"/>
</dbReference>
<organism evidence="7 8">
    <name type="scientific">Novipirellula aureliae</name>
    <dbReference type="NCBI Taxonomy" id="2527966"/>
    <lineage>
        <taxon>Bacteria</taxon>
        <taxon>Pseudomonadati</taxon>
        <taxon>Planctomycetota</taxon>
        <taxon>Planctomycetia</taxon>
        <taxon>Pirellulales</taxon>
        <taxon>Pirellulaceae</taxon>
        <taxon>Novipirellula</taxon>
    </lineage>
</organism>
<evidence type="ECO:0000256" key="4">
    <source>
        <dbReference type="ARBA" id="ARBA00022840"/>
    </source>
</evidence>
<evidence type="ECO:0000313" key="7">
    <source>
        <dbReference type="EMBL" id="TWU43392.1"/>
    </source>
</evidence>
<proteinExistence type="predicted"/>
<keyword evidence="8" id="KW-1185">Reference proteome</keyword>
<dbReference type="OrthoDB" id="6111975at2"/>
<dbReference type="Pfam" id="PF00069">
    <property type="entry name" value="Pkinase"/>
    <property type="match status" value="1"/>
</dbReference>
<sequence>MLKRLATTSSEYNTSWIFHVKPTIRLADTNRRGFPTRTIETPVAPSLRLFDAQTETTKSLRIGTRLDKYRIAARLGEGGFATVYAAYDVIEDRRVALKIPDNRYMENSQSVEDLEREVRLMSKLEHPGIVRLKDARIIEGHFVMVFPLGAESLADRLTRRIARATAVDYSLQMIDAVAHAHETRILHRDIKPENFILFPDQVIQLTDFGLARVQTKVKRVSASGTLGFMAPEQAMGHPGYRSDVFSLGLVIYRLLSGELPDYPFEAPLPGYQKLRKGLSSDFVDLICKAIDPNPKKRFRDAVAMRNAALRIRYLMSDRSIPQSMRTTANPRLSRRWAA</sequence>
<feature type="domain" description="Protein kinase" evidence="6">
    <location>
        <begin position="69"/>
        <end position="309"/>
    </location>
</feature>
<dbReference type="InterPro" id="IPR017441">
    <property type="entry name" value="Protein_kinase_ATP_BS"/>
</dbReference>
<dbReference type="AlphaFoldDB" id="A0A5C6E3D8"/>
<dbReference type="PANTHER" id="PTHR43289">
    <property type="entry name" value="MITOGEN-ACTIVATED PROTEIN KINASE KINASE KINASE 20-RELATED"/>
    <property type="match status" value="1"/>
</dbReference>
<evidence type="ECO:0000259" key="6">
    <source>
        <dbReference type="PROSITE" id="PS50011"/>
    </source>
</evidence>
<comment type="caution">
    <text evidence="7">The sequence shown here is derived from an EMBL/GenBank/DDBJ whole genome shotgun (WGS) entry which is preliminary data.</text>
</comment>
<dbReference type="PROSITE" id="PS50011">
    <property type="entry name" value="PROTEIN_KINASE_DOM"/>
    <property type="match status" value="1"/>
</dbReference>
<evidence type="ECO:0000256" key="1">
    <source>
        <dbReference type="ARBA" id="ARBA00022679"/>
    </source>
</evidence>
<dbReference type="InterPro" id="IPR011009">
    <property type="entry name" value="Kinase-like_dom_sf"/>
</dbReference>
<gene>
    <name evidence="7" type="primary">prkC_6</name>
    <name evidence="7" type="ORF">Q31b_24310</name>
</gene>
<dbReference type="PROSITE" id="PS00107">
    <property type="entry name" value="PROTEIN_KINASE_ATP"/>
    <property type="match status" value="1"/>
</dbReference>